<proteinExistence type="predicted"/>
<dbReference type="PIRSF" id="PIRSF002741">
    <property type="entry name" value="MppA"/>
    <property type="match status" value="1"/>
</dbReference>
<dbReference type="SUPFAM" id="SSF53850">
    <property type="entry name" value="Periplasmic binding protein-like II"/>
    <property type="match status" value="1"/>
</dbReference>
<evidence type="ECO:0000313" key="5">
    <source>
        <dbReference type="Proteomes" id="UP000618818"/>
    </source>
</evidence>
<dbReference type="PANTHER" id="PTHR30290">
    <property type="entry name" value="PERIPLASMIC BINDING COMPONENT OF ABC TRANSPORTER"/>
    <property type="match status" value="1"/>
</dbReference>
<feature type="region of interest" description="Disordered" evidence="1">
    <location>
        <begin position="22"/>
        <end position="92"/>
    </location>
</feature>
<feature type="signal peptide" evidence="2">
    <location>
        <begin position="1"/>
        <end position="20"/>
    </location>
</feature>
<evidence type="ECO:0000256" key="1">
    <source>
        <dbReference type="SAM" id="MobiDB-lite"/>
    </source>
</evidence>
<dbReference type="InterPro" id="IPR000914">
    <property type="entry name" value="SBP_5_dom"/>
</dbReference>
<dbReference type="PROSITE" id="PS51257">
    <property type="entry name" value="PROKAR_LIPOPROTEIN"/>
    <property type="match status" value="1"/>
</dbReference>
<dbReference type="InterPro" id="IPR039424">
    <property type="entry name" value="SBP_5"/>
</dbReference>
<reference evidence="4 5" key="1">
    <citation type="submission" date="2020-09" db="EMBL/GenBank/DDBJ databases">
        <title>novel species in genus Nocardioides.</title>
        <authorList>
            <person name="Zhang G."/>
        </authorList>
    </citation>
    <scope>NUCLEOTIDE SEQUENCE [LARGE SCALE GENOMIC DNA]</scope>
    <source>
        <strain evidence="4 5">KCTC 39551</strain>
    </source>
</reference>
<evidence type="ECO:0000256" key="2">
    <source>
        <dbReference type="SAM" id="SignalP"/>
    </source>
</evidence>
<dbReference type="Pfam" id="PF00496">
    <property type="entry name" value="SBP_bac_5"/>
    <property type="match status" value="1"/>
</dbReference>
<dbReference type="Gene3D" id="3.40.190.10">
    <property type="entry name" value="Periplasmic binding protein-like II"/>
    <property type="match status" value="1"/>
</dbReference>
<keyword evidence="5" id="KW-1185">Reference proteome</keyword>
<comment type="caution">
    <text evidence="4">The sequence shown here is derived from an EMBL/GenBank/DDBJ whole genome shotgun (WGS) entry which is preliminary data.</text>
</comment>
<gene>
    <name evidence="4" type="ORF">IEZ26_21380</name>
</gene>
<evidence type="ECO:0000259" key="3">
    <source>
        <dbReference type="Pfam" id="PF00496"/>
    </source>
</evidence>
<sequence length="592" mass="64205">MRRTKAAAALATSAALVTLAACGGGGGNDDETGSGSSGDGFQDASETIAKDAERQGPAAEVEGASAGGTITVYLPDDPGPEDLDPTNGWSVTGNSIQQALTHRSLTQYARDTETGEMILVPDLATDLGSPNEDFTEWTFEIREDATWEDGKPITAEEVAWGIERSLDSEAFPSGPGTEYSTHYFLDADKYKGPYTDKGKDYEGISFDEAARTVTIKMSMPFPDMDYWGAFMAMGPSPLGKVSDPPEYGRSPLSTGPYKVESFRPSEELVLVKNDAWVADSDPARHQYADKWIFKFAADPTQTDELMLSGNTESQTALSASITAENYAKFNQDLGDRLVQQSAQCTSFWAPDYAKTTPEIRKALAYAYPYESVWQASGEVPGVTRVPANSVMPPGMAGKSDYQVDGEQITYQPEKAKELLAEAGEEGYEIHMAYNTGSPTTEAAQKQIEKGLTDSGFKVTSYPVPIETSLYTIWTDPDNKINKKLNLRGVNWCSDWPSGATMIPALLRTGATYNTAQFSEESMDAKMDEIGTMELEAQPDAWGALDEQIATEFYPIIPTAFRNDLFAFGEKIGNPTGDGALGAPNYKDLFVSQ</sequence>
<accession>A0ABR8NGD5</accession>
<dbReference type="PANTHER" id="PTHR30290:SF83">
    <property type="entry name" value="ABC TRANSPORTER SUBSTRATE-BINDING PROTEIN"/>
    <property type="match status" value="1"/>
</dbReference>
<keyword evidence="2" id="KW-0732">Signal</keyword>
<dbReference type="Gene3D" id="3.10.105.10">
    <property type="entry name" value="Dipeptide-binding Protein, Domain 3"/>
    <property type="match status" value="1"/>
</dbReference>
<name>A0ABR8NGD5_9ACTN</name>
<evidence type="ECO:0000313" key="4">
    <source>
        <dbReference type="EMBL" id="MBD3927188.1"/>
    </source>
</evidence>
<feature type="domain" description="Solute-binding protein family 5" evidence="3">
    <location>
        <begin position="119"/>
        <end position="510"/>
    </location>
</feature>
<feature type="chain" id="PRO_5045407327" description="Solute-binding protein family 5 domain-containing protein" evidence="2">
    <location>
        <begin position="21"/>
        <end position="592"/>
    </location>
</feature>
<dbReference type="InterPro" id="IPR030678">
    <property type="entry name" value="Peptide/Ni-bd"/>
</dbReference>
<protein>
    <recommendedName>
        <fullName evidence="3">Solute-binding protein family 5 domain-containing protein</fullName>
    </recommendedName>
</protein>
<dbReference type="RefSeq" id="WP_191197017.1">
    <property type="nucleotide sequence ID" value="NZ_JACXYZ010000004.1"/>
</dbReference>
<organism evidence="4 5">
    <name type="scientific">Nocardioides cavernae</name>
    <dbReference type="NCBI Taxonomy" id="1921566"/>
    <lineage>
        <taxon>Bacteria</taxon>
        <taxon>Bacillati</taxon>
        <taxon>Actinomycetota</taxon>
        <taxon>Actinomycetes</taxon>
        <taxon>Propionibacteriales</taxon>
        <taxon>Nocardioidaceae</taxon>
        <taxon>Nocardioides</taxon>
    </lineage>
</organism>
<dbReference type="Proteomes" id="UP000618818">
    <property type="component" value="Unassembled WGS sequence"/>
</dbReference>
<dbReference type="EMBL" id="JACXYZ010000004">
    <property type="protein sequence ID" value="MBD3927188.1"/>
    <property type="molecule type" value="Genomic_DNA"/>
</dbReference>